<dbReference type="KEGG" id="csv:101211798"/>
<dbReference type="Gramene" id="KGN56443">
    <property type="protein sequence ID" value="KGN56443"/>
    <property type="gene ID" value="Csa_3G119730"/>
</dbReference>
<comment type="pathway">
    <text evidence="1">Secondary metabolite biosynthesis; terpenoid biosynthesis.</text>
</comment>
<name>A0A0A0L3X8_CUCSA</name>
<evidence type="ECO:0000256" key="6">
    <source>
        <dbReference type="RuleBase" id="RU362057"/>
    </source>
</evidence>
<dbReference type="InterPro" id="IPR002213">
    <property type="entry name" value="UDP_glucos_trans"/>
</dbReference>
<keyword evidence="4 5" id="KW-0808">Transferase</keyword>
<comment type="similarity">
    <text evidence="2 5">Belongs to the UDP-glycosyltransferase family.</text>
</comment>
<reference evidence="7 8" key="3">
    <citation type="journal article" date="2010" name="BMC Genomics">
        <title>Transcriptome sequencing and comparative analysis of cucumber flowers with different sex types.</title>
        <authorList>
            <person name="Guo S."/>
            <person name="Zheng Y."/>
            <person name="Joung J.G."/>
            <person name="Liu S."/>
            <person name="Zhang Z."/>
            <person name="Crasta O.R."/>
            <person name="Sobral B.W."/>
            <person name="Xu Y."/>
            <person name="Huang S."/>
            <person name="Fei Z."/>
        </authorList>
    </citation>
    <scope>NUCLEOTIDE SEQUENCE [LARGE SCALE GENOMIC DNA]</scope>
    <source>
        <strain evidence="8">cv. 9930</strain>
    </source>
</reference>
<dbReference type="EMBL" id="CM002924">
    <property type="protein sequence ID" value="KGN56443.1"/>
    <property type="molecule type" value="Genomic_DNA"/>
</dbReference>
<dbReference type="OMA" id="KWMAGLR"/>
<evidence type="ECO:0000313" key="8">
    <source>
        <dbReference type="Proteomes" id="UP000029981"/>
    </source>
</evidence>
<accession>A0A0A0L3X8</accession>
<proteinExistence type="inferred from homology"/>
<protein>
    <recommendedName>
        <fullName evidence="6">Glycosyltransferase</fullName>
        <ecNumber evidence="6">2.4.1.-</ecNumber>
    </recommendedName>
</protein>
<evidence type="ECO:0000256" key="4">
    <source>
        <dbReference type="ARBA" id="ARBA00022679"/>
    </source>
</evidence>
<dbReference type="PROSITE" id="PS00375">
    <property type="entry name" value="UDPGT"/>
    <property type="match status" value="1"/>
</dbReference>
<dbReference type="EC" id="2.4.1.-" evidence="6"/>
<dbReference type="CDD" id="cd03784">
    <property type="entry name" value="GT1_Gtf-like"/>
    <property type="match status" value="1"/>
</dbReference>
<reference evidence="7 8" key="1">
    <citation type="journal article" date="2009" name="Nat. Genet.">
        <title>The genome of the cucumber, Cucumis sativus L.</title>
        <authorList>
            <person name="Huang S."/>
            <person name="Li R."/>
            <person name="Zhang Z."/>
            <person name="Li L."/>
            <person name="Gu X."/>
            <person name="Fan W."/>
            <person name="Lucas W.J."/>
            <person name="Wang X."/>
            <person name="Xie B."/>
            <person name="Ni P."/>
            <person name="Ren Y."/>
            <person name="Zhu H."/>
            <person name="Li J."/>
            <person name="Lin K."/>
            <person name="Jin W."/>
            <person name="Fei Z."/>
            <person name="Li G."/>
            <person name="Staub J."/>
            <person name="Kilian A."/>
            <person name="van der Vossen E.A."/>
            <person name="Wu Y."/>
            <person name="Guo J."/>
            <person name="He J."/>
            <person name="Jia Z."/>
            <person name="Ren Y."/>
            <person name="Tian G."/>
            <person name="Lu Y."/>
            <person name="Ruan J."/>
            <person name="Qian W."/>
            <person name="Wang M."/>
            <person name="Huang Q."/>
            <person name="Li B."/>
            <person name="Xuan Z."/>
            <person name="Cao J."/>
            <person name="Asan"/>
            <person name="Wu Z."/>
            <person name="Zhang J."/>
            <person name="Cai Q."/>
            <person name="Bai Y."/>
            <person name="Zhao B."/>
            <person name="Han Y."/>
            <person name="Li Y."/>
            <person name="Li X."/>
            <person name="Wang S."/>
            <person name="Shi Q."/>
            <person name="Liu S."/>
            <person name="Cho W.K."/>
            <person name="Kim J.Y."/>
            <person name="Xu Y."/>
            <person name="Heller-Uszynska K."/>
            <person name="Miao H."/>
            <person name="Cheng Z."/>
            <person name="Zhang S."/>
            <person name="Wu J."/>
            <person name="Yang Y."/>
            <person name="Kang H."/>
            <person name="Li M."/>
            <person name="Liang H."/>
            <person name="Ren X."/>
            <person name="Shi Z."/>
            <person name="Wen M."/>
            <person name="Jian M."/>
            <person name="Yang H."/>
            <person name="Zhang G."/>
            <person name="Yang Z."/>
            <person name="Chen R."/>
            <person name="Liu S."/>
            <person name="Li J."/>
            <person name="Ma L."/>
            <person name="Liu H."/>
            <person name="Zhou Y."/>
            <person name="Zhao J."/>
            <person name="Fang X."/>
            <person name="Li G."/>
            <person name="Fang L."/>
            <person name="Li Y."/>
            <person name="Liu D."/>
            <person name="Zheng H."/>
            <person name="Zhang Y."/>
            <person name="Qin N."/>
            <person name="Li Z."/>
            <person name="Yang G."/>
            <person name="Yang S."/>
            <person name="Bolund L."/>
            <person name="Kristiansen K."/>
            <person name="Zheng H."/>
            <person name="Li S."/>
            <person name="Zhang X."/>
            <person name="Yang H."/>
            <person name="Wang J."/>
            <person name="Sun R."/>
            <person name="Zhang B."/>
            <person name="Jiang S."/>
            <person name="Wang J."/>
            <person name="Du Y."/>
            <person name="Li S."/>
        </authorList>
    </citation>
    <scope>NUCLEOTIDE SEQUENCE [LARGE SCALE GENOMIC DNA]</scope>
    <source>
        <strain evidence="8">cv. 9930</strain>
    </source>
</reference>
<dbReference type="SUPFAM" id="SSF53756">
    <property type="entry name" value="UDP-Glycosyltransferase/glycogen phosphorylase"/>
    <property type="match status" value="1"/>
</dbReference>
<keyword evidence="3 5" id="KW-0328">Glycosyltransferase</keyword>
<evidence type="ECO:0000256" key="5">
    <source>
        <dbReference type="RuleBase" id="RU003718"/>
    </source>
</evidence>
<gene>
    <name evidence="7" type="ORF">Csa_3G119730</name>
</gene>
<evidence type="ECO:0000256" key="1">
    <source>
        <dbReference type="ARBA" id="ARBA00004721"/>
    </source>
</evidence>
<evidence type="ECO:0000256" key="2">
    <source>
        <dbReference type="ARBA" id="ARBA00009995"/>
    </source>
</evidence>
<keyword evidence="8" id="KW-1185">Reference proteome</keyword>
<evidence type="ECO:0000256" key="3">
    <source>
        <dbReference type="ARBA" id="ARBA00022676"/>
    </source>
</evidence>
<dbReference type="GO" id="GO:0008194">
    <property type="term" value="F:UDP-glycosyltransferase activity"/>
    <property type="evidence" value="ECO:0000318"/>
    <property type="project" value="GO_Central"/>
</dbReference>
<dbReference type="OrthoDB" id="5835829at2759"/>
<dbReference type="PANTHER" id="PTHR48046:SF6">
    <property type="entry name" value="GLYCOSYLTRANSFERASE"/>
    <property type="match status" value="1"/>
</dbReference>
<dbReference type="Proteomes" id="UP000029981">
    <property type="component" value="Chromosome 3"/>
</dbReference>
<sequence>MEAHPSIPHLAILPSPGMGHLIPLIEFAKRLLSHHRLTFTFIIASDGPPSQPQQALLNSLPSGIHHLFLPAVTFDDLPPNSKIETIITLTISRSLPSLRNVLKSMVSQSNLVGLVVDLFGTDGFDIAREFDISSYIFFPSTAMFLSFALFLPKLDESIVGEFRDHPEPIKIPGCIPIQGKDLLDPVQDRKNEAYKWTLHNARRYALADGIFLNSFPELEPGAIKYLQEEEAGKPLVYPIGPLVKIDADEKEERAECLKWLDEQPHGSVLFVSFGSGGTLSSAQIDELALGLEMSGQRFIWVVRSPSDKAADATYFSVHSQSDPLDFLPEGFVERTKNRGMVVPSWAPQAQILSHGSTGGFLTHCGWNSTLESVVNGIPLIAWPLYAEQRMNAVILTEEINVALKPKRNDNKGIVEKEEISKVVKSLLEGEEGKKLRRKMKELEEASKKAVGEDGSSTKIVTDLVNNWKAKIST</sequence>
<reference evidence="7 8" key="2">
    <citation type="journal article" date="2009" name="PLoS ONE">
        <title>An integrated genetic and cytogenetic map of the cucumber genome.</title>
        <authorList>
            <person name="Ren Y."/>
            <person name="Zhang Z."/>
            <person name="Liu J."/>
            <person name="Staub J.E."/>
            <person name="Han Y."/>
            <person name="Cheng Z."/>
            <person name="Li X."/>
            <person name="Lu J."/>
            <person name="Miao H."/>
            <person name="Kang H."/>
            <person name="Xie B."/>
            <person name="Gu X."/>
            <person name="Wang X."/>
            <person name="Du Y."/>
            <person name="Jin W."/>
            <person name="Huang S."/>
        </authorList>
    </citation>
    <scope>NUCLEOTIDE SEQUENCE [LARGE SCALE GENOMIC DNA]</scope>
    <source>
        <strain evidence="8">cv. 9930</strain>
    </source>
</reference>
<dbReference type="InterPro" id="IPR035595">
    <property type="entry name" value="UDP_glycos_trans_CS"/>
</dbReference>
<dbReference type="Pfam" id="PF00201">
    <property type="entry name" value="UDPGT"/>
    <property type="match status" value="1"/>
</dbReference>
<organism evidence="7 8">
    <name type="scientific">Cucumis sativus</name>
    <name type="common">Cucumber</name>
    <dbReference type="NCBI Taxonomy" id="3659"/>
    <lineage>
        <taxon>Eukaryota</taxon>
        <taxon>Viridiplantae</taxon>
        <taxon>Streptophyta</taxon>
        <taxon>Embryophyta</taxon>
        <taxon>Tracheophyta</taxon>
        <taxon>Spermatophyta</taxon>
        <taxon>Magnoliopsida</taxon>
        <taxon>eudicotyledons</taxon>
        <taxon>Gunneridae</taxon>
        <taxon>Pentapetalae</taxon>
        <taxon>rosids</taxon>
        <taxon>fabids</taxon>
        <taxon>Cucurbitales</taxon>
        <taxon>Cucurbitaceae</taxon>
        <taxon>Benincaseae</taxon>
        <taxon>Cucumis</taxon>
    </lineage>
</organism>
<reference evidence="7 8" key="4">
    <citation type="journal article" date="2011" name="BMC Genomics">
        <title>RNA-Seq improves annotation of protein-coding genes in the cucumber genome.</title>
        <authorList>
            <person name="Li Z."/>
            <person name="Zhang Z."/>
            <person name="Yan P."/>
            <person name="Huang S."/>
            <person name="Fei Z."/>
            <person name="Lin K."/>
        </authorList>
    </citation>
    <scope>NUCLEOTIDE SEQUENCE [LARGE SCALE GENOMIC DNA]</scope>
    <source>
        <strain evidence="8">cv. 9930</strain>
    </source>
</reference>
<dbReference type="AlphaFoldDB" id="A0A0A0L3X8"/>
<dbReference type="Gene3D" id="3.40.50.2000">
    <property type="entry name" value="Glycogen Phosphorylase B"/>
    <property type="match status" value="2"/>
</dbReference>
<evidence type="ECO:0000313" key="7">
    <source>
        <dbReference type="EMBL" id="KGN56443.1"/>
    </source>
</evidence>
<dbReference type="FunFam" id="3.40.50.2000:FF:000051">
    <property type="entry name" value="Glycosyltransferase"/>
    <property type="match status" value="1"/>
</dbReference>
<dbReference type="PANTHER" id="PTHR48046">
    <property type="entry name" value="UDP-GLYCOSYLTRANSFERASE 72E1"/>
    <property type="match status" value="1"/>
</dbReference>
<dbReference type="eggNOG" id="KOG1192">
    <property type="taxonomic scope" value="Eukaryota"/>
</dbReference>
<dbReference type="FunFam" id="3.40.50.2000:FF:000054">
    <property type="entry name" value="Glycosyltransferase"/>
    <property type="match status" value="1"/>
</dbReference>